<organism evidence="1">
    <name type="scientific">viral metagenome</name>
    <dbReference type="NCBI Taxonomy" id="1070528"/>
    <lineage>
        <taxon>unclassified sequences</taxon>
        <taxon>metagenomes</taxon>
        <taxon>organismal metagenomes</taxon>
    </lineage>
</organism>
<protein>
    <submittedName>
        <fullName evidence="1">Uncharacterized protein</fullName>
    </submittedName>
</protein>
<accession>A0A6C0BBX5</accession>
<proteinExistence type="predicted"/>
<sequence length="137" mass="15511">MSSYQEAFEKPAMKTGMDAENPQSYDQAAYAYQHVRAARHILGLVGGNEVSGIQGSRVDLESDLQGITRPTTRGNDRQHQPLYVKQGMIERKNAKYTTPLKINVEPVHQPTYQMWAYPATLAPEPFRKEACQNPEKF</sequence>
<evidence type="ECO:0000313" key="1">
    <source>
        <dbReference type="EMBL" id="QHS89304.1"/>
    </source>
</evidence>
<name>A0A6C0BBX5_9ZZZZ</name>
<reference evidence="1" key="1">
    <citation type="journal article" date="2020" name="Nature">
        <title>Giant virus diversity and host interactions through global metagenomics.</title>
        <authorList>
            <person name="Schulz F."/>
            <person name="Roux S."/>
            <person name="Paez-Espino D."/>
            <person name="Jungbluth S."/>
            <person name="Walsh D.A."/>
            <person name="Denef V.J."/>
            <person name="McMahon K.D."/>
            <person name="Konstantinidis K.T."/>
            <person name="Eloe-Fadrosh E.A."/>
            <person name="Kyrpides N.C."/>
            <person name="Woyke T."/>
        </authorList>
    </citation>
    <scope>NUCLEOTIDE SEQUENCE</scope>
    <source>
        <strain evidence="1">GVMAG-M-3300010158-60</strain>
    </source>
</reference>
<dbReference type="EMBL" id="MN739108">
    <property type="protein sequence ID" value="QHS89304.1"/>
    <property type="molecule type" value="Genomic_DNA"/>
</dbReference>
<dbReference type="AlphaFoldDB" id="A0A6C0BBX5"/>